<dbReference type="InterPro" id="IPR000070">
    <property type="entry name" value="Pectinesterase_cat"/>
</dbReference>
<dbReference type="Pfam" id="PF01095">
    <property type="entry name" value="Pectinesterase"/>
    <property type="match status" value="1"/>
</dbReference>
<keyword evidence="4" id="KW-1133">Transmembrane helix</keyword>
<name>A0ABY2BHB4_9ACTN</name>
<proteinExistence type="inferred from homology"/>
<feature type="domain" description="SGNH hydrolase-type esterase" evidence="6">
    <location>
        <begin position="203"/>
        <end position="373"/>
    </location>
</feature>
<keyword evidence="3" id="KW-0063">Aspartyl esterase</keyword>
<reference evidence="7 8" key="1">
    <citation type="journal article" date="2015" name="Stand. Genomic Sci.">
        <title>Genomic Encyclopedia of Bacterial and Archaeal Type Strains, Phase III: the genomes of soil and plant-associated and newly described type strains.</title>
        <authorList>
            <person name="Whitman W.B."/>
            <person name="Woyke T."/>
            <person name="Klenk H.P."/>
            <person name="Zhou Y."/>
            <person name="Lilburn T.G."/>
            <person name="Beck B.J."/>
            <person name="De Vos P."/>
            <person name="Vandamme P."/>
            <person name="Eisen J.A."/>
            <person name="Garrity G."/>
            <person name="Hugenholtz P."/>
            <person name="Kyrpides N.C."/>
        </authorList>
    </citation>
    <scope>NUCLEOTIDE SEQUENCE [LARGE SCALE GENOMIC DNA]</scope>
    <source>
        <strain evidence="7 8">VKM Ac-2538</strain>
    </source>
</reference>
<keyword evidence="2" id="KW-0378">Hydrolase</keyword>
<evidence type="ECO:0000256" key="4">
    <source>
        <dbReference type="SAM" id="Phobius"/>
    </source>
</evidence>
<feature type="domain" description="Pectinesterase catalytic" evidence="5">
    <location>
        <begin position="634"/>
        <end position="791"/>
    </location>
</feature>
<evidence type="ECO:0000259" key="5">
    <source>
        <dbReference type="Pfam" id="PF01095"/>
    </source>
</evidence>
<protein>
    <submittedName>
        <fullName evidence="7">Pectinesterase</fullName>
    </submittedName>
</protein>
<comment type="caution">
    <text evidence="7">The sequence shown here is derived from an EMBL/GenBank/DDBJ whole genome shotgun (WGS) entry which is preliminary data.</text>
</comment>
<sequence>MPGSHCDGSREKDYLPAAPGYSAVACARETVVRQLRLYLVSLCLAVGLTAGALTGPAAAATAAANPATFGPFDPRIEFQGHWARDDDLATTVNSGSLLRFRFTGDRLGAWFETESITVPAQLYVSVDGGEARLVKVDEEHKVFAEGLDPGVVHTAEIAVKDVDEYENRWLSPVQSGVVLSKIELAPLAQLVPLPTTADRRLEFYGDSITQGVMALCPRLGIDCADGTKSYAHLVGKAFGAATNQVGFGKQGIIQPGHGNVGTAAESFGFHLAGFPAEPFDPGAVVVNFGTNDAPYPSEEFAPKYLAYLRQVRAANPQALILALRPFNGTHAADIKASVAQAKDRKTVYVDTAGWLSPGDYNGGSHPSVQGHQLAAGRLVKVLEELTGWRASRPGDTASPKLAPIGMAAATCADTQLRLTFDGPLELGLKGKLQIHQVGGEVVDTIDLADAATYQRTVGGARSDYGELHKWTYQPVVVDGRTVSIHPHQRLAAGRGYYVTVEPGFFVGHPGITSPVEWTFRTRHDPKVGSTRLTVDSRGGAGFCTVQGAVDFVAEGNDHEVRIDVGPGRYRELVYVPQTKPHVTVVGAGAGRTEIGYPNNNLLNGDYAMANVPIDQAYCPRRVLAQPDRFNCWRAAMGVDADDFSMADVTVRNLTPYRGSQAEAFRGNGERIVLARVRILGYQDSLRLQGKGFVTDSYVEGDVDFVWGTGGVFVQDSELKALHAGYYNQVRNFDNGPGNVFVRVRLTRGPDAPDDSVYLGRVELSRFPTSQVVFVDSAMDSHVKTTGFQVTSPNDCAAAGQLRFWEYGSTDLAGRPIDTSARLACSRQLTVDEAAPLRDPAKVLGGWRPVVPTSRSER</sequence>
<evidence type="ECO:0000256" key="1">
    <source>
        <dbReference type="ARBA" id="ARBA00008891"/>
    </source>
</evidence>
<evidence type="ECO:0000313" key="8">
    <source>
        <dbReference type="Proteomes" id="UP000295818"/>
    </source>
</evidence>
<accession>A0ABY2BHB4</accession>
<dbReference type="SUPFAM" id="SSF52266">
    <property type="entry name" value="SGNH hydrolase"/>
    <property type="match status" value="1"/>
</dbReference>
<keyword evidence="8" id="KW-1185">Reference proteome</keyword>
<dbReference type="PANTHER" id="PTHR31321">
    <property type="entry name" value="ACYL-COA THIOESTER HYDROLASE YBHC-RELATED"/>
    <property type="match status" value="1"/>
</dbReference>
<organism evidence="7 8">
    <name type="scientific">Kribbella orskensis</name>
    <dbReference type="NCBI Taxonomy" id="2512216"/>
    <lineage>
        <taxon>Bacteria</taxon>
        <taxon>Bacillati</taxon>
        <taxon>Actinomycetota</taxon>
        <taxon>Actinomycetes</taxon>
        <taxon>Propionibacteriales</taxon>
        <taxon>Kribbellaceae</taxon>
        <taxon>Kribbella</taxon>
    </lineage>
</organism>
<dbReference type="Proteomes" id="UP000295818">
    <property type="component" value="Unassembled WGS sequence"/>
</dbReference>
<evidence type="ECO:0000259" key="6">
    <source>
        <dbReference type="Pfam" id="PF13472"/>
    </source>
</evidence>
<feature type="transmembrane region" description="Helical" evidence="4">
    <location>
        <begin position="37"/>
        <end position="59"/>
    </location>
</feature>
<dbReference type="SUPFAM" id="SSF51126">
    <property type="entry name" value="Pectin lyase-like"/>
    <property type="match status" value="1"/>
</dbReference>
<evidence type="ECO:0000256" key="3">
    <source>
        <dbReference type="ARBA" id="ARBA00023085"/>
    </source>
</evidence>
<dbReference type="EMBL" id="SLWM01000009">
    <property type="protein sequence ID" value="TCO20161.1"/>
    <property type="molecule type" value="Genomic_DNA"/>
</dbReference>
<dbReference type="Gene3D" id="2.60.120.260">
    <property type="entry name" value="Galactose-binding domain-like"/>
    <property type="match status" value="1"/>
</dbReference>
<keyword evidence="4" id="KW-0812">Transmembrane</keyword>
<dbReference type="InterPro" id="IPR011050">
    <property type="entry name" value="Pectin_lyase_fold/virulence"/>
</dbReference>
<dbReference type="InterPro" id="IPR036514">
    <property type="entry name" value="SGNH_hydro_sf"/>
</dbReference>
<dbReference type="InterPro" id="IPR013830">
    <property type="entry name" value="SGNH_hydro"/>
</dbReference>
<comment type="similarity">
    <text evidence="1">Belongs to the pectinesterase family.</text>
</comment>
<dbReference type="Gene3D" id="3.40.50.1110">
    <property type="entry name" value="SGNH hydrolase"/>
    <property type="match status" value="1"/>
</dbReference>
<dbReference type="InterPro" id="IPR012334">
    <property type="entry name" value="Pectin_lyas_fold"/>
</dbReference>
<evidence type="ECO:0000256" key="2">
    <source>
        <dbReference type="ARBA" id="ARBA00022801"/>
    </source>
</evidence>
<dbReference type="Gene3D" id="2.160.20.10">
    <property type="entry name" value="Single-stranded right-handed beta-helix, Pectin lyase-like"/>
    <property type="match status" value="1"/>
</dbReference>
<evidence type="ECO:0000313" key="7">
    <source>
        <dbReference type="EMBL" id="TCO20161.1"/>
    </source>
</evidence>
<dbReference type="PANTHER" id="PTHR31321:SF57">
    <property type="entry name" value="PECTINESTERASE 53-RELATED"/>
    <property type="match status" value="1"/>
</dbReference>
<keyword evidence="4" id="KW-0472">Membrane</keyword>
<gene>
    <name evidence="7" type="ORF">EV644_109182</name>
</gene>
<dbReference type="Pfam" id="PF13472">
    <property type="entry name" value="Lipase_GDSL_2"/>
    <property type="match status" value="1"/>
</dbReference>